<evidence type="ECO:0000256" key="1">
    <source>
        <dbReference type="ARBA" id="ARBA00022801"/>
    </source>
</evidence>
<dbReference type="Pfam" id="PF02129">
    <property type="entry name" value="Peptidase_S15"/>
    <property type="match status" value="1"/>
</dbReference>
<evidence type="ECO:0000259" key="2">
    <source>
        <dbReference type="SMART" id="SM00939"/>
    </source>
</evidence>
<dbReference type="InterPro" id="IPR005674">
    <property type="entry name" value="CocE/Ser_esterase"/>
</dbReference>
<keyword evidence="1" id="KW-0378">Hydrolase</keyword>
<organism evidence="3 4">
    <name type="scientific">Actinomadura namibiensis</name>
    <dbReference type="NCBI Taxonomy" id="182080"/>
    <lineage>
        <taxon>Bacteria</taxon>
        <taxon>Bacillati</taxon>
        <taxon>Actinomycetota</taxon>
        <taxon>Actinomycetes</taxon>
        <taxon>Streptosporangiales</taxon>
        <taxon>Thermomonosporaceae</taxon>
        <taxon>Actinomadura</taxon>
    </lineage>
</organism>
<dbReference type="InterPro" id="IPR029058">
    <property type="entry name" value="AB_hydrolase_fold"/>
</dbReference>
<evidence type="ECO:0000313" key="4">
    <source>
        <dbReference type="Proteomes" id="UP000572680"/>
    </source>
</evidence>
<protein>
    <recommendedName>
        <fullName evidence="2">Xaa-Pro dipeptidyl-peptidase C-terminal domain-containing protein</fullName>
    </recommendedName>
</protein>
<dbReference type="InterPro" id="IPR013736">
    <property type="entry name" value="Xaa-Pro_dipept_C"/>
</dbReference>
<dbReference type="EMBL" id="JACJIA010000021">
    <property type="protein sequence ID" value="MBA8957211.1"/>
    <property type="molecule type" value="Genomic_DNA"/>
</dbReference>
<dbReference type="Gene3D" id="1.10.3020.10">
    <property type="entry name" value="alpha-amino acid ester hydrolase ( Helical cap domain)"/>
    <property type="match status" value="1"/>
</dbReference>
<dbReference type="SUPFAM" id="SSF53474">
    <property type="entry name" value="alpha/beta-Hydrolases"/>
    <property type="match status" value="1"/>
</dbReference>
<dbReference type="NCBIfam" id="TIGR00976">
    <property type="entry name" value="CocE_NonD"/>
    <property type="match status" value="1"/>
</dbReference>
<name>A0A7W3LZH1_ACTNM</name>
<accession>A0A7W3LZH1</accession>
<dbReference type="InterPro" id="IPR000383">
    <property type="entry name" value="Xaa-Pro-like_dom"/>
</dbReference>
<dbReference type="SMART" id="SM00939">
    <property type="entry name" value="PepX_C"/>
    <property type="match status" value="1"/>
</dbReference>
<comment type="caution">
    <text evidence="3">The sequence shown here is derived from an EMBL/GenBank/DDBJ whole genome shotgun (WGS) entry which is preliminary data.</text>
</comment>
<gene>
    <name evidence="3" type="ORF">HNR61_008904</name>
</gene>
<dbReference type="Pfam" id="PF08530">
    <property type="entry name" value="PepX_C"/>
    <property type="match status" value="1"/>
</dbReference>
<sequence>MLTITRTGPAPVPDDAVQVMVPMRDGVRLATDLYLADPPEPGPVVLVRLPYDKDGAYCFMPRIARYFRARGYHVAVQDVRGKFRSEGETEFAVHEVDDGHDTLQWLTGRSWCDGDVVMWGDSYFGYTTIAAAISGHPALRAIAPRLTGSQLSTVLEHGDGTRDVEQTARKVYFASHYVDAGHYEWPLDWGRRPLREMFEGFFARLGGRSENFDREFDGRTPFLPPPLKALPESPPVPALYTIGWFDNCAVWSWQDVRALADDPGWAPHLRLRLEAIDHENYRLADAPIAPHDDHTTDPAALERMLPRYLDPSIEFFDAVLDRSGDLAALPRVRYEVCHGGWRESDAWPPRESSDLEYHLSGGPDPALTAEPPERGALEWVHDPADLVPSPGANPFAALFDRSDLRAVGDRPDVLRFTGPAVAGDTDLVGAVTLRLRLRADAGAHVHARLLDVAPDGGAFLVARGQVRLDVPPAGEDVIVDLQSVAYRLRAGHRLALDVMSSDFPDYVPEAPAGADPWTSTPGAPAVRAVELGPSRLRVGRWRPDRLRRAR</sequence>
<dbReference type="Proteomes" id="UP000572680">
    <property type="component" value="Unassembled WGS sequence"/>
</dbReference>
<dbReference type="Gene3D" id="2.60.120.260">
    <property type="entry name" value="Galactose-binding domain-like"/>
    <property type="match status" value="1"/>
</dbReference>
<keyword evidence="4" id="KW-1185">Reference proteome</keyword>
<dbReference type="RefSeq" id="WP_182849055.1">
    <property type="nucleotide sequence ID" value="NZ_BAAALP010000041.1"/>
</dbReference>
<reference evidence="3 4" key="1">
    <citation type="submission" date="2020-08" db="EMBL/GenBank/DDBJ databases">
        <title>Genomic Encyclopedia of Type Strains, Phase IV (KMG-IV): sequencing the most valuable type-strain genomes for metagenomic binning, comparative biology and taxonomic classification.</title>
        <authorList>
            <person name="Goeker M."/>
        </authorList>
    </citation>
    <scope>NUCLEOTIDE SEQUENCE [LARGE SCALE GENOMIC DNA]</scope>
    <source>
        <strain evidence="3 4">DSM 44197</strain>
    </source>
</reference>
<dbReference type="GO" id="GO:0008239">
    <property type="term" value="F:dipeptidyl-peptidase activity"/>
    <property type="evidence" value="ECO:0007669"/>
    <property type="project" value="InterPro"/>
</dbReference>
<dbReference type="AlphaFoldDB" id="A0A7W3LZH1"/>
<proteinExistence type="predicted"/>
<dbReference type="Gene3D" id="3.40.50.1820">
    <property type="entry name" value="alpha/beta hydrolase"/>
    <property type="match status" value="1"/>
</dbReference>
<feature type="domain" description="Xaa-Pro dipeptidyl-peptidase C-terminal" evidence="2">
    <location>
        <begin position="313"/>
        <end position="537"/>
    </location>
</feature>
<dbReference type="SUPFAM" id="SSF49785">
    <property type="entry name" value="Galactose-binding domain-like"/>
    <property type="match status" value="1"/>
</dbReference>
<dbReference type="InterPro" id="IPR008979">
    <property type="entry name" value="Galactose-bd-like_sf"/>
</dbReference>
<evidence type="ECO:0000313" key="3">
    <source>
        <dbReference type="EMBL" id="MBA8957211.1"/>
    </source>
</evidence>